<dbReference type="EMBL" id="CAICTM010000657">
    <property type="protein sequence ID" value="CAB9514524.1"/>
    <property type="molecule type" value="Genomic_DNA"/>
</dbReference>
<dbReference type="SUPFAM" id="SSF54695">
    <property type="entry name" value="POZ domain"/>
    <property type="match status" value="1"/>
</dbReference>
<dbReference type="OrthoDB" id="57049at2759"/>
<feature type="compositionally biased region" description="Basic and acidic residues" evidence="1">
    <location>
        <begin position="472"/>
        <end position="481"/>
    </location>
</feature>
<reference evidence="3" key="1">
    <citation type="submission" date="2020-06" db="EMBL/GenBank/DDBJ databases">
        <authorList>
            <consortium name="Plant Systems Biology data submission"/>
        </authorList>
    </citation>
    <scope>NUCLEOTIDE SEQUENCE</scope>
    <source>
        <strain evidence="3">D6</strain>
    </source>
</reference>
<protein>
    <recommendedName>
        <fullName evidence="2">BTB domain-containing protein</fullName>
    </recommendedName>
</protein>
<dbReference type="PROSITE" id="PS50097">
    <property type="entry name" value="BTB"/>
    <property type="match status" value="1"/>
</dbReference>
<proteinExistence type="predicted"/>
<accession>A0A9N8E626</accession>
<keyword evidence="4" id="KW-1185">Reference proteome</keyword>
<comment type="caution">
    <text evidence="3">The sequence shown here is derived from an EMBL/GenBank/DDBJ whole genome shotgun (WGS) entry which is preliminary data.</text>
</comment>
<evidence type="ECO:0000313" key="3">
    <source>
        <dbReference type="EMBL" id="CAB9514524.1"/>
    </source>
</evidence>
<dbReference type="Pfam" id="PF00651">
    <property type="entry name" value="BTB"/>
    <property type="match status" value="1"/>
</dbReference>
<evidence type="ECO:0000313" key="4">
    <source>
        <dbReference type="Proteomes" id="UP001153069"/>
    </source>
</evidence>
<organism evidence="3 4">
    <name type="scientific">Seminavis robusta</name>
    <dbReference type="NCBI Taxonomy" id="568900"/>
    <lineage>
        <taxon>Eukaryota</taxon>
        <taxon>Sar</taxon>
        <taxon>Stramenopiles</taxon>
        <taxon>Ochrophyta</taxon>
        <taxon>Bacillariophyta</taxon>
        <taxon>Bacillariophyceae</taxon>
        <taxon>Bacillariophycidae</taxon>
        <taxon>Naviculales</taxon>
        <taxon>Naviculaceae</taxon>
        <taxon>Seminavis</taxon>
    </lineage>
</organism>
<feature type="region of interest" description="Disordered" evidence="1">
    <location>
        <begin position="430"/>
        <end position="481"/>
    </location>
</feature>
<dbReference type="Gene3D" id="3.30.710.10">
    <property type="entry name" value="Potassium Channel Kv1.1, Chain A"/>
    <property type="match status" value="1"/>
</dbReference>
<gene>
    <name evidence="3" type="ORF">SEMRO_658_G182800.1</name>
</gene>
<dbReference type="Proteomes" id="UP001153069">
    <property type="component" value="Unassembled WGS sequence"/>
</dbReference>
<dbReference type="InterPro" id="IPR051481">
    <property type="entry name" value="BTB-POZ/Galectin-3-binding"/>
</dbReference>
<feature type="compositionally biased region" description="Polar residues" evidence="1">
    <location>
        <begin position="447"/>
        <end position="456"/>
    </location>
</feature>
<evidence type="ECO:0000256" key="1">
    <source>
        <dbReference type="SAM" id="MobiDB-lite"/>
    </source>
</evidence>
<evidence type="ECO:0000259" key="2">
    <source>
        <dbReference type="PROSITE" id="PS50097"/>
    </source>
</evidence>
<dbReference type="AlphaFoldDB" id="A0A9N8E626"/>
<feature type="domain" description="BTB" evidence="2">
    <location>
        <begin position="30"/>
        <end position="99"/>
    </location>
</feature>
<sequence length="645" mass="69378">MSEDGYELFDTAHMSVTERLIACLRNETMTDVALVGDDGIPVPAARYILGSASAAFQPLLYGNSNRDGNSSTVNIRESNQKSLTALVEFCCSDELNTSIWADSHPLEIVQDTVALAKLGHTYGVPTLQMRVKEFLNPLMLAYPPLACSVFNLADSIATPDVYAASLVILQEQAYTALKCNNTNSSSSSKEGKGGNKGTVGTMTCFTPSKLEDILSDNDIDADELFLFQQLVAWRDHNDYKFTNANGICKSLVRHLDLSSIDPNAIETVVMQSGFVTAEMLVKALMAQAKSATHEGLAFASIRGPRGKKYAHVLVQGAGDAECNGVYVHVKRDKAKNSSGGTPPTGRNLLYFIKKPSTGNATPGQPIMPATNKTFVMVQDSAGIWRICDSDKSILYECRSPSNGAEDFPHTGWSAVSGELPAPECSWLRPHSNVSGSHHQGPAPRSSAEYSRTSLDFQLSDDEEPDPIFQSRSIDDTPRNEKVKPVIDYGKASASAGPKKGLLVAEEKKEAPEDLSKQNGAKHKSARITGLDGSTSDRKHAAKQNQKIRMNRKSSLVDEVTDEIDPNDPILGTTIGGDGFSPEDKKDLSEPVQTMPRNRYKLYDAAAAARETSANISSPTACMPNSSGAPVLVGCSSALKSTSGLT</sequence>
<feature type="region of interest" description="Disordered" evidence="1">
    <location>
        <begin position="507"/>
        <end position="596"/>
    </location>
</feature>
<dbReference type="PANTHER" id="PTHR24410">
    <property type="entry name" value="HL07962P-RELATED"/>
    <property type="match status" value="1"/>
</dbReference>
<name>A0A9N8E626_9STRA</name>
<dbReference type="InterPro" id="IPR011333">
    <property type="entry name" value="SKP1/BTB/POZ_sf"/>
</dbReference>
<dbReference type="InterPro" id="IPR000210">
    <property type="entry name" value="BTB/POZ_dom"/>
</dbReference>
<dbReference type="PANTHER" id="PTHR24410:SF23">
    <property type="entry name" value="BTB DOMAIN-CONTAINING PROTEIN-RELATED"/>
    <property type="match status" value="1"/>
</dbReference>